<dbReference type="PROSITE" id="PS51257">
    <property type="entry name" value="PROKAR_LIPOPROTEIN"/>
    <property type="match status" value="1"/>
</dbReference>
<dbReference type="InterPro" id="IPR005119">
    <property type="entry name" value="LysR_subst-bd"/>
</dbReference>
<dbReference type="Proteomes" id="UP000075604">
    <property type="component" value="Unassembled WGS sequence"/>
</dbReference>
<dbReference type="PANTHER" id="PTHR30537:SF72">
    <property type="entry name" value="LYSR FAMILY TRANSCRIPTIONAL REGULATOR"/>
    <property type="match status" value="1"/>
</dbReference>
<gene>
    <name evidence="3" type="ORF">BE04_37130</name>
</gene>
<name>A0A150PA64_SORCE</name>
<dbReference type="GO" id="GO:0006351">
    <property type="term" value="P:DNA-templated transcription"/>
    <property type="evidence" value="ECO:0007669"/>
    <property type="project" value="TreeGrafter"/>
</dbReference>
<comment type="similarity">
    <text evidence="1">Belongs to the LysR transcriptional regulatory family.</text>
</comment>
<dbReference type="SUPFAM" id="SSF53850">
    <property type="entry name" value="Periplasmic binding protein-like II"/>
    <property type="match status" value="1"/>
</dbReference>
<protein>
    <recommendedName>
        <fullName evidence="2">LysR substrate-binding domain-containing protein</fullName>
    </recommendedName>
</protein>
<dbReference type="GO" id="GO:0003700">
    <property type="term" value="F:DNA-binding transcription factor activity"/>
    <property type="evidence" value="ECO:0007669"/>
    <property type="project" value="TreeGrafter"/>
</dbReference>
<proteinExistence type="inferred from homology"/>
<organism evidence="3 4">
    <name type="scientific">Sorangium cellulosum</name>
    <name type="common">Polyangium cellulosum</name>
    <dbReference type="NCBI Taxonomy" id="56"/>
    <lineage>
        <taxon>Bacteria</taxon>
        <taxon>Pseudomonadati</taxon>
        <taxon>Myxococcota</taxon>
        <taxon>Polyangia</taxon>
        <taxon>Polyangiales</taxon>
        <taxon>Polyangiaceae</taxon>
        <taxon>Sorangium</taxon>
    </lineage>
</organism>
<evidence type="ECO:0000259" key="2">
    <source>
        <dbReference type="Pfam" id="PF03466"/>
    </source>
</evidence>
<evidence type="ECO:0000256" key="1">
    <source>
        <dbReference type="ARBA" id="ARBA00009437"/>
    </source>
</evidence>
<dbReference type="AlphaFoldDB" id="A0A150PA64"/>
<dbReference type="EMBL" id="JELX01003338">
    <property type="protein sequence ID" value="KYF52516.1"/>
    <property type="molecule type" value="Genomic_DNA"/>
</dbReference>
<feature type="domain" description="LysR substrate-binding" evidence="2">
    <location>
        <begin position="11"/>
        <end position="75"/>
    </location>
</feature>
<evidence type="ECO:0000313" key="4">
    <source>
        <dbReference type="Proteomes" id="UP000075604"/>
    </source>
</evidence>
<comment type="caution">
    <text evidence="3">The sequence shown here is derived from an EMBL/GenBank/DDBJ whole genome shotgun (WGS) entry which is preliminary data.</text>
</comment>
<dbReference type="InterPro" id="IPR058163">
    <property type="entry name" value="LysR-type_TF_proteobact-type"/>
</dbReference>
<sequence length="79" mass="8757">MTTRGYPTAPLLAACLAGQGIAQVIELYVREHLADGPLVQVLPEWAEETYPLYAYHHSAQLMSVKVRAFLEFVVALTRA</sequence>
<dbReference type="Pfam" id="PF03466">
    <property type="entry name" value="LysR_substrate"/>
    <property type="match status" value="1"/>
</dbReference>
<dbReference type="PANTHER" id="PTHR30537">
    <property type="entry name" value="HTH-TYPE TRANSCRIPTIONAL REGULATOR"/>
    <property type="match status" value="1"/>
</dbReference>
<dbReference type="Gene3D" id="3.40.190.290">
    <property type="match status" value="1"/>
</dbReference>
<reference evidence="3 4" key="1">
    <citation type="submission" date="2014-02" db="EMBL/GenBank/DDBJ databases">
        <title>The small core and large imbalanced accessory genome model reveals a collaborative survival strategy of Sorangium cellulosum strains in nature.</title>
        <authorList>
            <person name="Han K."/>
            <person name="Peng R."/>
            <person name="Blom J."/>
            <person name="Li Y.-Z."/>
        </authorList>
    </citation>
    <scope>NUCLEOTIDE SEQUENCE [LARGE SCALE GENOMIC DNA]</scope>
    <source>
        <strain evidence="3 4">So0157-18</strain>
    </source>
</reference>
<dbReference type="GO" id="GO:0043565">
    <property type="term" value="F:sequence-specific DNA binding"/>
    <property type="evidence" value="ECO:0007669"/>
    <property type="project" value="TreeGrafter"/>
</dbReference>
<evidence type="ECO:0000313" key="3">
    <source>
        <dbReference type="EMBL" id="KYF52516.1"/>
    </source>
</evidence>
<accession>A0A150PA64</accession>